<dbReference type="AlphaFoldDB" id="A0A401XJT1"/>
<gene>
    <name evidence="3" type="primary">pyrC2</name>
    <name evidence="3" type="ORF">JCM31826_07130</name>
</gene>
<organism evidence="3 4">
    <name type="scientific">Thermaurantimonas aggregans</name>
    <dbReference type="NCBI Taxonomy" id="2173829"/>
    <lineage>
        <taxon>Bacteria</taxon>
        <taxon>Pseudomonadati</taxon>
        <taxon>Bacteroidota</taxon>
        <taxon>Flavobacteriia</taxon>
        <taxon>Flavobacteriales</taxon>
        <taxon>Schleiferiaceae</taxon>
        <taxon>Thermaurantimonas</taxon>
    </lineage>
</organism>
<dbReference type="RefSeq" id="WP_124397291.1">
    <property type="nucleotide sequence ID" value="NZ_BHZE01000005.1"/>
</dbReference>
<dbReference type="GO" id="GO:0006145">
    <property type="term" value="P:purine nucleobase catabolic process"/>
    <property type="evidence" value="ECO:0007669"/>
    <property type="project" value="TreeGrafter"/>
</dbReference>
<dbReference type="Gene3D" id="2.30.40.10">
    <property type="entry name" value="Urease, subunit C, domain 1"/>
    <property type="match status" value="1"/>
</dbReference>
<dbReference type="GO" id="GO:0004151">
    <property type="term" value="F:dihydroorotase activity"/>
    <property type="evidence" value="ECO:0007669"/>
    <property type="project" value="InterPro"/>
</dbReference>
<dbReference type="GO" id="GO:0046872">
    <property type="term" value="F:metal ion binding"/>
    <property type="evidence" value="ECO:0007669"/>
    <property type="project" value="InterPro"/>
</dbReference>
<name>A0A401XJT1_9FLAO</name>
<dbReference type="NCBIfam" id="TIGR00857">
    <property type="entry name" value="pyrC_multi"/>
    <property type="match status" value="1"/>
</dbReference>
<dbReference type="PANTHER" id="PTHR43668">
    <property type="entry name" value="ALLANTOINASE"/>
    <property type="match status" value="1"/>
</dbReference>
<proteinExistence type="predicted"/>
<dbReference type="InterPro" id="IPR011059">
    <property type="entry name" value="Metal-dep_hydrolase_composite"/>
</dbReference>
<evidence type="ECO:0000259" key="2">
    <source>
        <dbReference type="Pfam" id="PF12890"/>
    </source>
</evidence>
<keyword evidence="4" id="KW-1185">Reference proteome</keyword>
<dbReference type="Gene3D" id="3.20.20.140">
    <property type="entry name" value="Metal-dependent hydrolases"/>
    <property type="match status" value="1"/>
</dbReference>
<dbReference type="GO" id="GO:0005737">
    <property type="term" value="C:cytoplasm"/>
    <property type="evidence" value="ECO:0007669"/>
    <property type="project" value="TreeGrafter"/>
</dbReference>
<dbReference type="InterPro" id="IPR024403">
    <property type="entry name" value="DHOase_cat"/>
</dbReference>
<dbReference type="Pfam" id="PF12890">
    <property type="entry name" value="DHOase"/>
    <property type="match status" value="1"/>
</dbReference>
<dbReference type="InterPro" id="IPR032466">
    <property type="entry name" value="Metal_Hydrolase"/>
</dbReference>
<dbReference type="InterPro" id="IPR004722">
    <property type="entry name" value="DHOase"/>
</dbReference>
<dbReference type="SUPFAM" id="SSF51556">
    <property type="entry name" value="Metallo-dependent hydrolases"/>
    <property type="match status" value="1"/>
</dbReference>
<dbReference type="InterPro" id="IPR050138">
    <property type="entry name" value="DHOase/Allantoinase_Hydrolase"/>
</dbReference>
<evidence type="ECO:0000256" key="1">
    <source>
        <dbReference type="ARBA" id="ARBA00022975"/>
    </source>
</evidence>
<dbReference type="GO" id="GO:0006221">
    <property type="term" value="P:pyrimidine nucleotide biosynthetic process"/>
    <property type="evidence" value="ECO:0007669"/>
    <property type="project" value="UniProtKB-KW"/>
</dbReference>
<dbReference type="OrthoDB" id="9765462at2"/>
<dbReference type="CDD" id="cd01317">
    <property type="entry name" value="DHOase_IIa"/>
    <property type="match status" value="1"/>
</dbReference>
<sequence>MKKILEKAITSVRNFIPGHPLYKKQCDILINRNEIKILPSGSKIDENIQKIKGSHLTLLPGLIELHSEINQPGREDREDILQTLHLAVLGGFTHLAGMPSSQPVVDSRQLVEFQQKIAAQAVNNLLSIGAISKNLEGKELAEMFDMKSASALAFSDYKNRIRNTKLLLLAMQYARQLNTSLMLTPGDSDLLRYGMVHEGVVSTRLGLKGLPTIAESIGLKRDLDLVRYTGCRVHFQSISTKESIHLIRQAKSEGLPVTADVNFYHLLLTDESLENFDSNYKTDPPLRDEKTRQALVEAIIDGTIDAIAADHQPRTYEEKVCEFDKASYGMFTLPFLLPTLIESNIFSLELLIEKLHTNPAKILGLNNKNKESFILVNLEQEFVWKKEDFKDFPSTNSPFFNKKIKGKIKYLISKNQCVEIS</sequence>
<feature type="domain" description="Dihydroorotase catalytic" evidence="2">
    <location>
        <begin position="58"/>
        <end position="243"/>
    </location>
</feature>
<dbReference type="GO" id="GO:0004038">
    <property type="term" value="F:allantoinase activity"/>
    <property type="evidence" value="ECO:0007669"/>
    <property type="project" value="TreeGrafter"/>
</dbReference>
<protein>
    <submittedName>
        <fullName evidence="3">Dihydroorotase</fullName>
    </submittedName>
</protein>
<evidence type="ECO:0000313" key="3">
    <source>
        <dbReference type="EMBL" id="GCD77231.1"/>
    </source>
</evidence>
<reference evidence="3 4" key="1">
    <citation type="submission" date="2018-11" db="EMBL/GenBank/DDBJ databases">
        <title>Schleiferia aggregans sp. nov., a moderately thermophilic heterotrophic bacterium isolated from microbial mats at a terrestrial hot spring.</title>
        <authorList>
            <person name="Iino T."/>
            <person name="Ohkuma M."/>
            <person name="Haruta S."/>
        </authorList>
    </citation>
    <scope>NUCLEOTIDE SEQUENCE [LARGE SCALE GENOMIC DNA]</scope>
    <source>
        <strain evidence="3 4">LA</strain>
    </source>
</reference>
<dbReference type="Proteomes" id="UP000286715">
    <property type="component" value="Unassembled WGS sequence"/>
</dbReference>
<accession>A0A401XJT1</accession>
<dbReference type="EMBL" id="BHZE01000005">
    <property type="protein sequence ID" value="GCD77231.1"/>
    <property type="molecule type" value="Genomic_DNA"/>
</dbReference>
<comment type="caution">
    <text evidence="3">The sequence shown here is derived from an EMBL/GenBank/DDBJ whole genome shotgun (WGS) entry which is preliminary data.</text>
</comment>
<evidence type="ECO:0000313" key="4">
    <source>
        <dbReference type="Proteomes" id="UP000286715"/>
    </source>
</evidence>
<keyword evidence="1" id="KW-0665">Pyrimidine biosynthesis</keyword>
<dbReference type="PANTHER" id="PTHR43668:SF2">
    <property type="entry name" value="ALLANTOINASE"/>
    <property type="match status" value="1"/>
</dbReference>